<evidence type="ECO:0008006" key="4">
    <source>
        <dbReference type="Google" id="ProtNLM"/>
    </source>
</evidence>
<keyword evidence="3" id="KW-1185">Reference proteome</keyword>
<evidence type="ECO:0000313" key="2">
    <source>
        <dbReference type="EMBL" id="RNM13633.1"/>
    </source>
</evidence>
<keyword evidence="1" id="KW-0472">Membrane</keyword>
<dbReference type="OrthoDB" id="3746929at2"/>
<keyword evidence="1" id="KW-1133">Transmembrane helix</keyword>
<keyword evidence="1" id="KW-0812">Transmembrane</keyword>
<accession>A0A3N0GME7</accession>
<organism evidence="2 3">
    <name type="scientific">Nocardioides pocheonensis</name>
    <dbReference type="NCBI Taxonomy" id="661485"/>
    <lineage>
        <taxon>Bacteria</taxon>
        <taxon>Bacillati</taxon>
        <taxon>Actinomycetota</taxon>
        <taxon>Actinomycetes</taxon>
        <taxon>Propionibacteriales</taxon>
        <taxon>Nocardioidaceae</taxon>
        <taxon>Nocardioides</taxon>
    </lineage>
</organism>
<name>A0A3N0GME7_9ACTN</name>
<dbReference type="EMBL" id="RJSF01000040">
    <property type="protein sequence ID" value="RNM13633.1"/>
    <property type="molecule type" value="Genomic_DNA"/>
</dbReference>
<comment type="caution">
    <text evidence="2">The sequence shown here is derived from an EMBL/GenBank/DDBJ whole genome shotgun (WGS) entry which is preliminary data.</text>
</comment>
<dbReference type="AlphaFoldDB" id="A0A3N0GME7"/>
<evidence type="ECO:0000313" key="3">
    <source>
        <dbReference type="Proteomes" id="UP000279994"/>
    </source>
</evidence>
<proteinExistence type="predicted"/>
<dbReference type="Proteomes" id="UP000279994">
    <property type="component" value="Unassembled WGS sequence"/>
</dbReference>
<reference evidence="2 3" key="1">
    <citation type="submission" date="2018-11" db="EMBL/GenBank/DDBJ databases">
        <authorList>
            <person name="Li F."/>
        </authorList>
    </citation>
    <scope>NUCLEOTIDE SEQUENCE [LARGE SCALE GENOMIC DNA]</scope>
    <source>
        <strain evidence="2 3">Gsoil 818</strain>
    </source>
</reference>
<protein>
    <recommendedName>
        <fullName evidence="4">Pilus assembly protein</fullName>
    </recommendedName>
</protein>
<dbReference type="RefSeq" id="WP_123223040.1">
    <property type="nucleotide sequence ID" value="NZ_RJSF01000040.1"/>
</dbReference>
<feature type="transmembrane region" description="Helical" evidence="1">
    <location>
        <begin position="12"/>
        <end position="37"/>
    </location>
</feature>
<sequence length="150" mass="15796">MSRPRRRGGEHGSAIVEFVWLAILLLVPLLYVLLAVFDTQRAAYAASAAARSASRAFVTSPDQATGYARAEAAARLAFGDQGLEAGGFTLTISCRPDPQRCLTPGSVVAAEVRSAADLPLMPAVLGGNIPRIAVSAVHRSPYGTFREGRS</sequence>
<evidence type="ECO:0000256" key="1">
    <source>
        <dbReference type="SAM" id="Phobius"/>
    </source>
</evidence>
<gene>
    <name evidence="2" type="ORF">EFL26_11575</name>
</gene>